<dbReference type="InterPro" id="IPR029057">
    <property type="entry name" value="PRTase-like"/>
</dbReference>
<dbReference type="GO" id="GO:0006164">
    <property type="term" value="P:purine nucleotide biosynthetic process"/>
    <property type="evidence" value="ECO:0007669"/>
    <property type="project" value="TreeGrafter"/>
</dbReference>
<organism evidence="13">
    <name type="scientific">uncultured marine group II/III euryarchaeote KM3_18_H05</name>
    <dbReference type="NCBI Taxonomy" id="1457957"/>
    <lineage>
        <taxon>Archaea</taxon>
        <taxon>Methanobacteriati</taxon>
        <taxon>Methanobacteriota</taxon>
        <taxon>environmental samples</taxon>
    </lineage>
</organism>
<evidence type="ECO:0000313" key="13">
    <source>
        <dbReference type="EMBL" id="AIF06116.1"/>
    </source>
</evidence>
<dbReference type="Pfam" id="PF13793">
    <property type="entry name" value="Pribosyltran_N"/>
    <property type="match status" value="1"/>
</dbReference>
<comment type="similarity">
    <text evidence="10">Belongs to the ribose-phosphate pyrophosphokinase family.</text>
</comment>
<evidence type="ECO:0000256" key="9">
    <source>
        <dbReference type="ARBA" id="ARBA00049535"/>
    </source>
</evidence>
<gene>
    <name evidence="13" type="primary">PRPS</name>
    <name evidence="13" type="synonym">prsA</name>
</gene>
<dbReference type="Gene3D" id="3.40.50.2020">
    <property type="match status" value="2"/>
</dbReference>
<accession>A0A075GQ58</accession>
<keyword evidence="6 13" id="KW-0418">Kinase</keyword>
<dbReference type="PANTHER" id="PTHR10210:SF32">
    <property type="entry name" value="RIBOSE-PHOSPHATE PYROPHOSPHOKINASE 2"/>
    <property type="match status" value="1"/>
</dbReference>
<dbReference type="PANTHER" id="PTHR10210">
    <property type="entry name" value="RIBOSE-PHOSPHATE DIPHOSPHOKINASE FAMILY MEMBER"/>
    <property type="match status" value="1"/>
</dbReference>
<dbReference type="GO" id="GO:0006015">
    <property type="term" value="P:5-phosphoribose 1-diphosphate biosynthetic process"/>
    <property type="evidence" value="ECO:0007669"/>
    <property type="project" value="TreeGrafter"/>
</dbReference>
<evidence type="ECO:0000256" key="2">
    <source>
        <dbReference type="ARBA" id="ARBA00022679"/>
    </source>
</evidence>
<dbReference type="CDD" id="cd06223">
    <property type="entry name" value="PRTases_typeI"/>
    <property type="match status" value="1"/>
</dbReference>
<protein>
    <recommendedName>
        <fullName evidence="1">ribose-phosphate diphosphokinase</fullName>
        <ecNumber evidence="1">2.7.6.1</ecNumber>
    </recommendedName>
</protein>
<evidence type="ECO:0000256" key="8">
    <source>
        <dbReference type="ARBA" id="ARBA00022842"/>
    </source>
</evidence>
<evidence type="ECO:0000256" key="1">
    <source>
        <dbReference type="ARBA" id="ARBA00013247"/>
    </source>
</evidence>
<dbReference type="Pfam" id="PF00156">
    <property type="entry name" value="Pribosyltran"/>
    <property type="match status" value="1"/>
</dbReference>
<dbReference type="GO" id="GO:0004749">
    <property type="term" value="F:ribose phosphate diphosphokinase activity"/>
    <property type="evidence" value="ECO:0007669"/>
    <property type="project" value="UniProtKB-EC"/>
</dbReference>
<proteinExistence type="inferred from homology"/>
<reference evidence="13" key="1">
    <citation type="journal article" date="2014" name="Genome Biol. Evol.">
        <title>Pangenome evidence for extensive interdomain horizontal transfer affecting lineage core and shell genes in uncultured planktonic thaumarchaeota and euryarchaeota.</title>
        <authorList>
            <person name="Deschamps P."/>
            <person name="Zivanovic Y."/>
            <person name="Moreira D."/>
            <person name="Rodriguez-Valera F."/>
            <person name="Lopez-Garcia P."/>
        </authorList>
    </citation>
    <scope>NUCLEOTIDE SEQUENCE</scope>
</reference>
<evidence type="ECO:0000256" key="10">
    <source>
        <dbReference type="RuleBase" id="RU004324"/>
    </source>
</evidence>
<evidence type="ECO:0000256" key="6">
    <source>
        <dbReference type="ARBA" id="ARBA00022777"/>
    </source>
</evidence>
<dbReference type="InterPro" id="IPR029099">
    <property type="entry name" value="Pribosyltran_N"/>
</dbReference>
<feature type="domain" description="Ribose-phosphate pyrophosphokinase N-terminal" evidence="12">
    <location>
        <begin position="1"/>
        <end position="109"/>
    </location>
</feature>
<name>A0A075GQ58_9EURY</name>
<dbReference type="GO" id="GO:0005524">
    <property type="term" value="F:ATP binding"/>
    <property type="evidence" value="ECO:0007669"/>
    <property type="project" value="UniProtKB-KW"/>
</dbReference>
<evidence type="ECO:0000256" key="4">
    <source>
        <dbReference type="ARBA" id="ARBA00022727"/>
    </source>
</evidence>
<dbReference type="EC" id="2.7.6.1" evidence="1"/>
<dbReference type="GO" id="GO:0005737">
    <property type="term" value="C:cytoplasm"/>
    <property type="evidence" value="ECO:0007669"/>
    <property type="project" value="TreeGrafter"/>
</dbReference>
<evidence type="ECO:0000256" key="7">
    <source>
        <dbReference type="ARBA" id="ARBA00022840"/>
    </source>
</evidence>
<dbReference type="InterPro" id="IPR005946">
    <property type="entry name" value="Rib-P_diPkinase"/>
</dbReference>
<evidence type="ECO:0000259" key="11">
    <source>
        <dbReference type="Pfam" id="PF00156"/>
    </source>
</evidence>
<dbReference type="AlphaFoldDB" id="A0A075GQ58"/>
<sequence length="280" mass="30186">MFIISGSTHQRLGVALAQETGAEFCGVVNKAYPDGERYVRILRQVSGRDVVVIQNTFPDEKIVELLLLLEAIHEAGAASVTTVIPYMGYARQERIFQEGEAISAHAVARPIGMRSDRVLTVSVHTPEVLDFFGCPAEDIDGLREVVHYLKGFSPGLVVAPDEGARERCGIAARELKAPLHVMSKKRLDDRTVETDSGKISVKGETVVILDDIIATGGTIASAALLLKDWGASQVLAACTHGLFIEDAANRLRVCDDILSSDTLEGVYTRYSVAPAIAAVL</sequence>
<evidence type="ECO:0000259" key="12">
    <source>
        <dbReference type="Pfam" id="PF13793"/>
    </source>
</evidence>
<dbReference type="SMART" id="SM01400">
    <property type="entry name" value="Pribosyltran_N"/>
    <property type="match status" value="1"/>
</dbReference>
<evidence type="ECO:0000256" key="5">
    <source>
        <dbReference type="ARBA" id="ARBA00022741"/>
    </source>
</evidence>
<keyword evidence="7" id="KW-0067">ATP-binding</keyword>
<comment type="catalytic activity">
    <reaction evidence="9">
        <text>D-ribose 5-phosphate + ATP = 5-phospho-alpha-D-ribose 1-diphosphate + AMP + H(+)</text>
        <dbReference type="Rhea" id="RHEA:15609"/>
        <dbReference type="ChEBI" id="CHEBI:15378"/>
        <dbReference type="ChEBI" id="CHEBI:30616"/>
        <dbReference type="ChEBI" id="CHEBI:58017"/>
        <dbReference type="ChEBI" id="CHEBI:78346"/>
        <dbReference type="ChEBI" id="CHEBI:456215"/>
        <dbReference type="EC" id="2.7.6.1"/>
    </reaction>
</comment>
<feature type="domain" description="Phosphoribosyltransferase" evidence="11">
    <location>
        <begin position="150"/>
        <end position="240"/>
    </location>
</feature>
<dbReference type="GO" id="GO:0002189">
    <property type="term" value="C:ribose phosphate diphosphokinase complex"/>
    <property type="evidence" value="ECO:0007669"/>
    <property type="project" value="TreeGrafter"/>
</dbReference>
<evidence type="ECO:0000256" key="3">
    <source>
        <dbReference type="ARBA" id="ARBA00022723"/>
    </source>
</evidence>
<dbReference type="EMBL" id="KF900759">
    <property type="protein sequence ID" value="AIF06116.1"/>
    <property type="molecule type" value="Genomic_DNA"/>
</dbReference>
<dbReference type="FunFam" id="3.40.50.2020:FF:000007">
    <property type="entry name" value="Ribose-phosphate pyrophosphokinase"/>
    <property type="match status" value="1"/>
</dbReference>
<dbReference type="InterPro" id="IPR000836">
    <property type="entry name" value="PRTase_dom"/>
</dbReference>
<keyword evidence="5" id="KW-0547">Nucleotide-binding</keyword>
<dbReference type="NCBIfam" id="TIGR01251">
    <property type="entry name" value="ribP_PPkin"/>
    <property type="match status" value="1"/>
</dbReference>
<keyword evidence="8" id="KW-0460">Magnesium</keyword>
<keyword evidence="3" id="KW-0479">Metal-binding</keyword>
<keyword evidence="4 10" id="KW-0545">Nucleotide biosynthesis</keyword>
<dbReference type="GO" id="GO:0000287">
    <property type="term" value="F:magnesium ion binding"/>
    <property type="evidence" value="ECO:0007669"/>
    <property type="project" value="InterPro"/>
</dbReference>
<dbReference type="GO" id="GO:0016301">
    <property type="term" value="F:kinase activity"/>
    <property type="evidence" value="ECO:0007669"/>
    <property type="project" value="UniProtKB-KW"/>
</dbReference>
<keyword evidence="2 13" id="KW-0808">Transferase</keyword>
<dbReference type="SUPFAM" id="SSF53271">
    <property type="entry name" value="PRTase-like"/>
    <property type="match status" value="2"/>
</dbReference>